<sequence length="191" mass="20778">MTIDPDKDVKATAIEAFRRVERAAPAGKPLKEDGTDVCPRPGVAAAGSDEKRRTIEEREEEMVALAKAHILTCGDFLLIQDLANHLGIHVELLSLALKEWEADHRIFSIEHDGCRSFPVYAFPSQGGASPIPGLRDVLSVLCPMKDGWGVSFWFISANGWLGGKRPQDLLSTEPNRVVAAAHEEASGVMHG</sequence>
<dbReference type="AlphaFoldDB" id="A0A5D3GC22"/>
<comment type="caution">
    <text evidence="2">The sequence shown here is derived from an EMBL/GenBank/DDBJ whole genome shotgun (WGS) entry which is preliminary data.</text>
</comment>
<proteinExistence type="predicted"/>
<accession>A0A5D3GC22</accession>
<dbReference type="RefSeq" id="WP_148853326.1">
    <property type="nucleotide sequence ID" value="NZ_VSRO01000005.1"/>
</dbReference>
<dbReference type="Proteomes" id="UP000324029">
    <property type="component" value="Unassembled WGS sequence"/>
</dbReference>
<protein>
    <recommendedName>
        <fullName evidence="4">DUF2384 domain-containing protein</fullName>
    </recommendedName>
</protein>
<name>A0A5D3GC22_9PSED</name>
<dbReference type="EMBL" id="VSRO01000005">
    <property type="protein sequence ID" value="TYK57906.1"/>
    <property type="molecule type" value="Genomic_DNA"/>
</dbReference>
<feature type="region of interest" description="Disordered" evidence="1">
    <location>
        <begin position="25"/>
        <end position="52"/>
    </location>
</feature>
<evidence type="ECO:0000256" key="1">
    <source>
        <dbReference type="SAM" id="MobiDB-lite"/>
    </source>
</evidence>
<gene>
    <name evidence="2" type="ORF">FXO26_11660</name>
</gene>
<reference evidence="2 3" key="2">
    <citation type="submission" date="2019-08" db="EMBL/GenBank/DDBJ databases">
        <authorList>
            <person name="Brilhante M."/>
            <person name="Perreten V."/>
        </authorList>
    </citation>
    <scope>NUCLEOTIDE SEQUENCE [LARGE SCALE GENOMIC DNA]</scope>
    <source>
        <strain evidence="2 3">MCP106</strain>
    </source>
</reference>
<reference evidence="2 3" key="1">
    <citation type="submission" date="2019-08" db="EMBL/GenBank/DDBJ databases">
        <title>Subclass B2 metallo-beta lactamase from Pseudomonas synxantha.</title>
        <authorList>
            <person name="Poirel L."/>
            <person name="Palmieri M."/>
            <person name="Masseron A."/>
            <person name="Perreten V."/>
            <person name="Nordman P."/>
        </authorList>
    </citation>
    <scope>NUCLEOTIDE SEQUENCE [LARGE SCALE GENOMIC DNA]</scope>
    <source>
        <strain evidence="2 3">MCP106</strain>
    </source>
</reference>
<organism evidence="2 3">
    <name type="scientific">Pseudomonas synxantha</name>
    <dbReference type="NCBI Taxonomy" id="47883"/>
    <lineage>
        <taxon>Bacteria</taxon>
        <taxon>Pseudomonadati</taxon>
        <taxon>Pseudomonadota</taxon>
        <taxon>Gammaproteobacteria</taxon>
        <taxon>Pseudomonadales</taxon>
        <taxon>Pseudomonadaceae</taxon>
        <taxon>Pseudomonas</taxon>
    </lineage>
</organism>
<evidence type="ECO:0000313" key="3">
    <source>
        <dbReference type="Proteomes" id="UP000324029"/>
    </source>
</evidence>
<evidence type="ECO:0000313" key="2">
    <source>
        <dbReference type="EMBL" id="TYK57906.1"/>
    </source>
</evidence>
<evidence type="ECO:0008006" key="4">
    <source>
        <dbReference type="Google" id="ProtNLM"/>
    </source>
</evidence>